<gene>
    <name evidence="3" type="ORF">CSO01_30710</name>
</gene>
<sequence length="219" mass="21824">MVVVLSACVTLALVACAPRTEGAAAASDPSAGATGSSPTATPVVATPSAEPTPTPAPMPDGPVATGQPATNGHFTVTVPDGYAQVKSYDGGLQFDGPQIDEAVLPDGTDPHLASNVGLFPIGVSWMSGQFEAGDPNVTQTVYSMSVPGADSVTFEFLSLDKAFSVELSNGGGTSWTGAQGLAVVWVVANGQVSGLHVSTHPGQAGIDFAASIARTITVG</sequence>
<feature type="compositionally biased region" description="Low complexity" evidence="1">
    <location>
        <begin position="24"/>
        <end position="49"/>
    </location>
</feature>
<feature type="chain" id="PRO_5039630611" description="Lipoprotein" evidence="2">
    <location>
        <begin position="18"/>
        <end position="219"/>
    </location>
</feature>
<organism evidence="3 4">
    <name type="scientific">Cellulomonas soli</name>
    <dbReference type="NCBI Taxonomy" id="931535"/>
    <lineage>
        <taxon>Bacteria</taxon>
        <taxon>Bacillati</taxon>
        <taxon>Actinomycetota</taxon>
        <taxon>Actinomycetes</taxon>
        <taxon>Micrococcales</taxon>
        <taxon>Cellulomonadaceae</taxon>
        <taxon>Cellulomonas</taxon>
    </lineage>
</organism>
<evidence type="ECO:0000256" key="2">
    <source>
        <dbReference type="SAM" id="SignalP"/>
    </source>
</evidence>
<keyword evidence="4" id="KW-1185">Reference proteome</keyword>
<evidence type="ECO:0000313" key="3">
    <source>
        <dbReference type="EMBL" id="GEP70356.1"/>
    </source>
</evidence>
<dbReference type="AlphaFoldDB" id="A0A512PGN3"/>
<evidence type="ECO:0000313" key="4">
    <source>
        <dbReference type="Proteomes" id="UP000321798"/>
    </source>
</evidence>
<dbReference type="Proteomes" id="UP000321798">
    <property type="component" value="Unassembled WGS sequence"/>
</dbReference>
<reference evidence="3 4" key="1">
    <citation type="submission" date="2019-07" db="EMBL/GenBank/DDBJ databases">
        <title>Whole genome shotgun sequence of Cellulomonas soli NBRC 109434.</title>
        <authorList>
            <person name="Hosoyama A."/>
            <person name="Uohara A."/>
            <person name="Ohji S."/>
            <person name="Ichikawa N."/>
        </authorList>
    </citation>
    <scope>NUCLEOTIDE SEQUENCE [LARGE SCALE GENOMIC DNA]</scope>
    <source>
        <strain evidence="3 4">NBRC 109434</strain>
    </source>
</reference>
<dbReference type="EMBL" id="BKAL01000012">
    <property type="protein sequence ID" value="GEP70356.1"/>
    <property type="molecule type" value="Genomic_DNA"/>
</dbReference>
<proteinExistence type="predicted"/>
<name>A0A512PGN3_9CELL</name>
<evidence type="ECO:0000256" key="1">
    <source>
        <dbReference type="SAM" id="MobiDB-lite"/>
    </source>
</evidence>
<feature type="compositionally biased region" description="Pro residues" evidence="1">
    <location>
        <begin position="50"/>
        <end position="60"/>
    </location>
</feature>
<comment type="caution">
    <text evidence="3">The sequence shown here is derived from an EMBL/GenBank/DDBJ whole genome shotgun (WGS) entry which is preliminary data.</text>
</comment>
<feature type="region of interest" description="Disordered" evidence="1">
    <location>
        <begin position="24"/>
        <end position="74"/>
    </location>
</feature>
<evidence type="ECO:0008006" key="5">
    <source>
        <dbReference type="Google" id="ProtNLM"/>
    </source>
</evidence>
<keyword evidence="2" id="KW-0732">Signal</keyword>
<accession>A0A512PGN3</accession>
<feature type="signal peptide" evidence="2">
    <location>
        <begin position="1"/>
        <end position="17"/>
    </location>
</feature>
<protein>
    <recommendedName>
        <fullName evidence="5">Lipoprotein</fullName>
    </recommendedName>
</protein>